<dbReference type="NCBIfam" id="NF007795">
    <property type="entry name" value="PRK10497.1"/>
    <property type="match status" value="1"/>
</dbReference>
<keyword evidence="1" id="KW-0472">Membrane</keyword>
<dbReference type="OrthoDB" id="6540431at2"/>
<evidence type="ECO:0000313" key="3">
    <source>
        <dbReference type="Proteomes" id="UP000279457"/>
    </source>
</evidence>
<sequence length="74" mass="8211">MRNGYAAVRSHVTPLLKKTGKFVLIGVLTYGPVGLTGLLVKSVARRPLKIALAWALEPLLRRVIQVATSRWYKP</sequence>
<evidence type="ECO:0000313" key="2">
    <source>
        <dbReference type="EMBL" id="RQM38698.1"/>
    </source>
</evidence>
<keyword evidence="1" id="KW-1133">Transmembrane helix</keyword>
<name>A0A3N6RZN6_9GAMM</name>
<feature type="transmembrane region" description="Helical" evidence="1">
    <location>
        <begin position="22"/>
        <end position="40"/>
    </location>
</feature>
<accession>A0A3N6RZN6</accession>
<keyword evidence="3" id="KW-1185">Reference proteome</keyword>
<dbReference type="AlphaFoldDB" id="A0A3N6RZN6"/>
<dbReference type="InterPro" id="IPR014321">
    <property type="entry name" value="Phageshock_PspD"/>
</dbReference>
<reference evidence="2 3" key="1">
    <citation type="submission" date="2018-10" db="EMBL/GenBank/DDBJ databases">
        <title>Draft genome sequence for the type isolate of Erwinia psidii, agent causal of bacterial blight in guava (Psidium guajava) and wilt and die-back of Eucalyptus spp.</title>
        <authorList>
            <person name="Hermenegildo P.S."/>
            <person name="Santos S.A."/>
            <person name="Guimaraes L.M.S."/>
            <person name="Vidigal P.M.P."/>
            <person name="Pereira I.C."/>
            <person name="Badel J.L."/>
            <person name="Alfenas-Zerbini P."/>
            <person name="Ferreira M.A.S.V."/>
            <person name="Alfenas A.C."/>
        </authorList>
    </citation>
    <scope>NUCLEOTIDE SEQUENCE [LARGE SCALE GENOMIC DNA]</scope>
    <source>
        <strain evidence="2 3">IBSBF 435</strain>
    </source>
</reference>
<dbReference type="Pfam" id="PF09584">
    <property type="entry name" value="Phageshock_PspD"/>
    <property type="match status" value="1"/>
</dbReference>
<comment type="caution">
    <text evidence="2">The sequence shown here is derived from an EMBL/GenBank/DDBJ whole genome shotgun (WGS) entry which is preliminary data.</text>
</comment>
<keyword evidence="1" id="KW-0812">Transmembrane</keyword>
<gene>
    <name evidence="2" type="primary">pspD</name>
    <name evidence="2" type="ORF">EB241_08400</name>
</gene>
<protein>
    <submittedName>
        <fullName evidence="2">Phage shock protein PspD</fullName>
    </submittedName>
</protein>
<dbReference type="RefSeq" id="WP_124232705.1">
    <property type="nucleotide sequence ID" value="NZ_RHHM01000005.1"/>
</dbReference>
<proteinExistence type="predicted"/>
<organism evidence="2 3">
    <name type="scientific">Erwinia psidii</name>
    <dbReference type="NCBI Taxonomy" id="69224"/>
    <lineage>
        <taxon>Bacteria</taxon>
        <taxon>Pseudomonadati</taxon>
        <taxon>Pseudomonadota</taxon>
        <taxon>Gammaproteobacteria</taxon>
        <taxon>Enterobacterales</taxon>
        <taxon>Erwiniaceae</taxon>
        <taxon>Erwinia</taxon>
    </lineage>
</organism>
<dbReference type="Proteomes" id="UP000279457">
    <property type="component" value="Unassembled WGS sequence"/>
</dbReference>
<dbReference type="EMBL" id="RHHM01000005">
    <property type="protein sequence ID" value="RQM38698.1"/>
    <property type="molecule type" value="Genomic_DNA"/>
</dbReference>
<evidence type="ECO:0000256" key="1">
    <source>
        <dbReference type="SAM" id="Phobius"/>
    </source>
</evidence>